<dbReference type="PRINTS" id="PR00813">
    <property type="entry name" value="BCTERIALGSPG"/>
</dbReference>
<evidence type="ECO:0000256" key="2">
    <source>
        <dbReference type="SAM" id="Phobius"/>
    </source>
</evidence>
<proteinExistence type="predicted"/>
<evidence type="ECO:0000313" key="4">
    <source>
        <dbReference type="EMBL" id="RCW31763.1"/>
    </source>
</evidence>
<comment type="caution">
    <text evidence="4">The sequence shown here is derived from an EMBL/GenBank/DDBJ whole genome shotgun (WGS) entry which is preliminary data.</text>
</comment>
<dbReference type="Pfam" id="PF16732">
    <property type="entry name" value="ComP_DUS"/>
    <property type="match status" value="1"/>
</dbReference>
<keyword evidence="2" id="KW-0472">Membrane</keyword>
<reference evidence="4 5" key="1">
    <citation type="submission" date="2018-07" db="EMBL/GenBank/DDBJ databases">
        <title>Freshwater and sediment microbial communities from various areas in North America, analyzing microbe dynamics in response to fracking.</title>
        <authorList>
            <person name="Lamendella R."/>
        </authorList>
    </citation>
    <scope>NUCLEOTIDE SEQUENCE [LARGE SCALE GENOMIC DNA]</scope>
    <source>
        <strain evidence="4 5">114E</strain>
        <strain evidence="3 6">114E_o</strain>
    </source>
</reference>
<dbReference type="GO" id="GO:0015627">
    <property type="term" value="C:type II protein secretion system complex"/>
    <property type="evidence" value="ECO:0007669"/>
    <property type="project" value="InterPro"/>
</dbReference>
<dbReference type="GO" id="GO:0015628">
    <property type="term" value="P:protein secretion by the type II secretion system"/>
    <property type="evidence" value="ECO:0007669"/>
    <property type="project" value="InterPro"/>
</dbReference>
<keyword evidence="2" id="KW-1133">Transmembrane helix</keyword>
<dbReference type="NCBIfam" id="TIGR02532">
    <property type="entry name" value="IV_pilin_GFxxxE"/>
    <property type="match status" value="1"/>
</dbReference>
<dbReference type="Pfam" id="PF07963">
    <property type="entry name" value="N_methyl"/>
    <property type="match status" value="1"/>
</dbReference>
<dbReference type="SUPFAM" id="SSF54523">
    <property type="entry name" value="Pili subunits"/>
    <property type="match status" value="1"/>
</dbReference>
<dbReference type="Gene3D" id="3.30.700.10">
    <property type="entry name" value="Glycoprotein, Type 4 Pilin"/>
    <property type="match status" value="1"/>
</dbReference>
<dbReference type="EMBL" id="QPJB01000010">
    <property type="protein sequence ID" value="RCW31763.1"/>
    <property type="molecule type" value="Genomic_DNA"/>
</dbReference>
<accession>A0A368USU6</accession>
<dbReference type="Proteomes" id="UP000252795">
    <property type="component" value="Unassembled WGS sequence"/>
</dbReference>
<evidence type="ECO:0000256" key="1">
    <source>
        <dbReference type="ARBA" id="ARBA00022481"/>
    </source>
</evidence>
<dbReference type="AlphaFoldDB" id="A0A368USU6"/>
<dbReference type="InterPro" id="IPR045584">
    <property type="entry name" value="Pilin-like"/>
</dbReference>
<dbReference type="PANTHER" id="PTHR30093">
    <property type="entry name" value="GENERAL SECRETION PATHWAY PROTEIN G"/>
    <property type="match status" value="1"/>
</dbReference>
<dbReference type="InterPro" id="IPR012902">
    <property type="entry name" value="N_methyl_site"/>
</dbReference>
<gene>
    <name evidence="4" type="ORF">DET51_11016</name>
    <name evidence="3" type="ORF">DET64_11016</name>
</gene>
<name>A0A368USU6_MARNT</name>
<keyword evidence="1" id="KW-0488">Methylation</keyword>
<keyword evidence="6" id="KW-1185">Reference proteome</keyword>
<dbReference type="Proteomes" id="UP000253065">
    <property type="component" value="Unassembled WGS sequence"/>
</dbReference>
<protein>
    <submittedName>
        <fullName evidence="4">Type IV pilus assembly protein PilE</fullName>
    </submittedName>
</protein>
<dbReference type="InterPro" id="IPR031982">
    <property type="entry name" value="PilE-like"/>
</dbReference>
<dbReference type="InterPro" id="IPR000983">
    <property type="entry name" value="Bac_GSPG_pilin"/>
</dbReference>
<dbReference type="EMBL" id="QNSA01000010">
    <property type="protein sequence ID" value="RBP70378.1"/>
    <property type="molecule type" value="Genomic_DNA"/>
</dbReference>
<dbReference type="PANTHER" id="PTHR30093:SF47">
    <property type="entry name" value="TYPE IV PILUS NON-CORE MINOR PILIN PILE"/>
    <property type="match status" value="1"/>
</dbReference>
<dbReference type="GO" id="GO:0043683">
    <property type="term" value="P:type IV pilus assembly"/>
    <property type="evidence" value="ECO:0007669"/>
    <property type="project" value="InterPro"/>
</dbReference>
<keyword evidence="2" id="KW-0812">Transmembrane</keyword>
<evidence type="ECO:0000313" key="6">
    <source>
        <dbReference type="Proteomes" id="UP000253065"/>
    </source>
</evidence>
<sequence>MKRINGFTLIELMIVVAIVGIIAAIAYPSYRDSVMRAQRSDAMATLARLSAAQERYYTRQSPASFAADFRALLSDTSIPAGQTTIVSDEGYYNISLANTSCSQTVNSVTVYSCYSLTAQPVAGGPQADDSDCWRFVQTQIGKSAFDKSGSGNNSCW</sequence>
<feature type="transmembrane region" description="Helical" evidence="2">
    <location>
        <begin position="6"/>
        <end position="30"/>
    </location>
</feature>
<organism evidence="4 5">
    <name type="scientific">Marinobacter nauticus</name>
    <name type="common">Marinobacter hydrocarbonoclasticus</name>
    <name type="synonym">Marinobacter aquaeolei</name>
    <dbReference type="NCBI Taxonomy" id="2743"/>
    <lineage>
        <taxon>Bacteria</taxon>
        <taxon>Pseudomonadati</taxon>
        <taxon>Pseudomonadota</taxon>
        <taxon>Gammaproteobacteria</taxon>
        <taxon>Pseudomonadales</taxon>
        <taxon>Marinobacteraceae</taxon>
        <taxon>Marinobacter</taxon>
    </lineage>
</organism>
<evidence type="ECO:0000313" key="3">
    <source>
        <dbReference type="EMBL" id="RBP70378.1"/>
    </source>
</evidence>
<evidence type="ECO:0000313" key="5">
    <source>
        <dbReference type="Proteomes" id="UP000252795"/>
    </source>
</evidence>
<dbReference type="RefSeq" id="WP_113880374.1">
    <property type="nucleotide sequence ID" value="NZ_QNSA01000010.1"/>
</dbReference>